<dbReference type="PANTHER" id="PTHR13200:SF0">
    <property type="entry name" value="EEF1A LYSINE METHYLTRANSFERASE 1"/>
    <property type="match status" value="1"/>
</dbReference>
<dbReference type="EMBL" id="QZBU01003045">
    <property type="protein sequence ID" value="TIA29245.1"/>
    <property type="molecule type" value="Genomic_DNA"/>
</dbReference>
<dbReference type="GO" id="GO:0016279">
    <property type="term" value="F:protein-lysine N-methyltransferase activity"/>
    <property type="evidence" value="ECO:0007669"/>
    <property type="project" value="InterPro"/>
</dbReference>
<evidence type="ECO:0000256" key="3">
    <source>
        <dbReference type="ARBA" id="ARBA00022603"/>
    </source>
</evidence>
<evidence type="ECO:0000313" key="7">
    <source>
        <dbReference type="Proteomes" id="UP000304947"/>
    </source>
</evidence>
<name>A0A4T0BBX0_AURPU</name>
<evidence type="ECO:0000256" key="4">
    <source>
        <dbReference type="ARBA" id="ARBA00022679"/>
    </source>
</evidence>
<dbReference type="InterPro" id="IPR019369">
    <property type="entry name" value="Efm5/EEF1AKMT1"/>
</dbReference>
<feature type="non-terminal residue" evidence="6">
    <location>
        <position position="136"/>
    </location>
</feature>
<dbReference type="AlphaFoldDB" id="A0A4T0BBX0"/>
<sequence length="136" mass="16044">MGLTDDFDEEDRPQLDPSTLAALQEFYTERDEREKQFEDLKSKAEDAFDGSKPYQFWYKDETATVLAEQLLEGVTEDSKIAVVSAPSVYIQLRNLLNDRGRYPIRPKLMLLEFDERFGVFKEDFSFYDYKQPFKLD</sequence>
<evidence type="ECO:0000256" key="5">
    <source>
        <dbReference type="SAM" id="MobiDB-lite"/>
    </source>
</evidence>
<dbReference type="GO" id="GO:0032259">
    <property type="term" value="P:methylation"/>
    <property type="evidence" value="ECO:0007669"/>
    <property type="project" value="UniProtKB-KW"/>
</dbReference>
<dbReference type="Proteomes" id="UP000304947">
    <property type="component" value="Unassembled WGS sequence"/>
</dbReference>
<keyword evidence="3" id="KW-0489">Methyltransferase</keyword>
<dbReference type="InterPro" id="IPR041370">
    <property type="entry name" value="Mlase_EEF1AKMT1/ZCCHC4"/>
</dbReference>
<keyword evidence="4" id="KW-0808">Transferase</keyword>
<evidence type="ECO:0000256" key="1">
    <source>
        <dbReference type="ARBA" id="ARBA00004496"/>
    </source>
</evidence>
<proteinExistence type="predicted"/>
<accession>A0A4T0BBX0</accession>
<comment type="caution">
    <text evidence="6">The sequence shown here is derived from an EMBL/GenBank/DDBJ whole genome shotgun (WGS) entry which is preliminary data.</text>
</comment>
<evidence type="ECO:0000313" key="6">
    <source>
        <dbReference type="EMBL" id="TIA29245.1"/>
    </source>
</evidence>
<feature type="region of interest" description="Disordered" evidence="5">
    <location>
        <begin position="1"/>
        <end position="20"/>
    </location>
</feature>
<feature type="compositionally biased region" description="Acidic residues" evidence="5">
    <location>
        <begin position="1"/>
        <end position="11"/>
    </location>
</feature>
<evidence type="ECO:0000256" key="2">
    <source>
        <dbReference type="ARBA" id="ARBA00022490"/>
    </source>
</evidence>
<dbReference type="Pfam" id="PF10237">
    <property type="entry name" value="N6-adenineMlase"/>
    <property type="match status" value="1"/>
</dbReference>
<dbReference type="GO" id="GO:0005737">
    <property type="term" value="C:cytoplasm"/>
    <property type="evidence" value="ECO:0007669"/>
    <property type="project" value="UniProtKB-SubCell"/>
</dbReference>
<keyword evidence="2" id="KW-0963">Cytoplasm</keyword>
<dbReference type="PANTHER" id="PTHR13200">
    <property type="entry name" value="EEF1A LYSINE METHYLTRANSFERASE 1"/>
    <property type="match status" value="1"/>
</dbReference>
<organism evidence="6 7">
    <name type="scientific">Aureobasidium pullulans</name>
    <name type="common">Black yeast</name>
    <name type="synonym">Pullularia pullulans</name>
    <dbReference type="NCBI Taxonomy" id="5580"/>
    <lineage>
        <taxon>Eukaryota</taxon>
        <taxon>Fungi</taxon>
        <taxon>Dikarya</taxon>
        <taxon>Ascomycota</taxon>
        <taxon>Pezizomycotina</taxon>
        <taxon>Dothideomycetes</taxon>
        <taxon>Dothideomycetidae</taxon>
        <taxon>Dothideales</taxon>
        <taxon>Saccotheciaceae</taxon>
        <taxon>Aureobasidium</taxon>
    </lineage>
</organism>
<gene>
    <name evidence="6" type="ORF">D6C83_07321</name>
</gene>
<comment type="subcellular location">
    <subcellularLocation>
        <location evidence="1">Cytoplasm</location>
    </subcellularLocation>
</comment>
<reference evidence="6 7" key="1">
    <citation type="submission" date="2018-10" db="EMBL/GenBank/DDBJ databases">
        <title>Fifty Aureobasidium pullulans genomes reveal a recombining polyextremotolerant generalist.</title>
        <authorList>
            <person name="Gostincar C."/>
            <person name="Turk M."/>
            <person name="Zajc J."/>
            <person name="Gunde-Cimerman N."/>
        </authorList>
    </citation>
    <scope>NUCLEOTIDE SEQUENCE [LARGE SCALE GENOMIC DNA]</scope>
    <source>
        <strain evidence="6 7">EXF-3380</strain>
    </source>
</reference>
<protein>
    <submittedName>
        <fullName evidence="6">N-6 adenine-specific DNA methyltransferas-like protein 2</fullName>
    </submittedName>
</protein>